<dbReference type="Proteomes" id="UP000885680">
    <property type="component" value="Unassembled WGS sequence"/>
</dbReference>
<dbReference type="InterPro" id="IPR024409">
    <property type="entry name" value="DUF3833"/>
</dbReference>
<keyword evidence="1" id="KW-0472">Membrane</keyword>
<dbReference type="Pfam" id="PF12915">
    <property type="entry name" value="DUF3833"/>
    <property type="match status" value="1"/>
</dbReference>
<evidence type="ECO:0000256" key="1">
    <source>
        <dbReference type="SAM" id="Phobius"/>
    </source>
</evidence>
<proteinExistence type="predicted"/>
<dbReference type="AlphaFoldDB" id="A0A9C9TK54"/>
<organism evidence="2 3">
    <name type="scientific">Aurantimonas coralicida</name>
    <dbReference type="NCBI Taxonomy" id="182270"/>
    <lineage>
        <taxon>Bacteria</taxon>
        <taxon>Pseudomonadati</taxon>
        <taxon>Pseudomonadota</taxon>
        <taxon>Alphaproteobacteria</taxon>
        <taxon>Hyphomicrobiales</taxon>
        <taxon>Aurantimonadaceae</taxon>
        <taxon>Aurantimonas</taxon>
    </lineage>
</organism>
<keyword evidence="1" id="KW-1133">Transmembrane helix</keyword>
<comment type="caution">
    <text evidence="2">The sequence shown here is derived from an EMBL/GenBank/DDBJ whole genome shotgun (WGS) entry which is preliminary data.</text>
</comment>
<keyword evidence="1" id="KW-0812">Transmembrane</keyword>
<protein>
    <submittedName>
        <fullName evidence="2">DUF3833 family protein</fullName>
    </submittedName>
</protein>
<feature type="transmembrane region" description="Helical" evidence="1">
    <location>
        <begin position="15"/>
        <end position="37"/>
    </location>
</feature>
<name>A0A9C9TK54_9HYPH</name>
<gene>
    <name evidence="2" type="ORF">ENH89_24555</name>
</gene>
<evidence type="ECO:0000313" key="3">
    <source>
        <dbReference type="Proteomes" id="UP000885680"/>
    </source>
</evidence>
<dbReference type="EMBL" id="DRGN01000350">
    <property type="protein sequence ID" value="HEU03421.1"/>
    <property type="molecule type" value="Genomic_DNA"/>
</dbReference>
<accession>A0A9C9TK54</accession>
<sequence>MGTAMMGKLDGRRSWLWPTAVAGGAVILLAGLAWFAAPPRLPQPDPNGLSLPDFFAGKSVSKGTVTTALVFTEAFTAEFDGKQTGDRFRLDEGFAFADGKRLQRWDLVRTAPGLYGGTVATELKTGDLAPPMPVVGVQTQNGAVLDYDGYAPGGGGTLLHFRHEMTGCPDGTVANHVIVSKFGIPLATSDVTFAKSRAALAPY</sequence>
<reference evidence="2" key="1">
    <citation type="journal article" date="2020" name="mSystems">
        <title>Genome- and Community-Level Interaction Insights into Carbon Utilization and Element Cycling Functions of Hydrothermarchaeota in Hydrothermal Sediment.</title>
        <authorList>
            <person name="Zhou Z."/>
            <person name="Liu Y."/>
            <person name="Xu W."/>
            <person name="Pan J."/>
            <person name="Luo Z.H."/>
            <person name="Li M."/>
        </authorList>
    </citation>
    <scope>NUCLEOTIDE SEQUENCE</scope>
    <source>
        <strain evidence="2">HyVt-347</strain>
    </source>
</reference>
<evidence type="ECO:0000313" key="2">
    <source>
        <dbReference type="EMBL" id="HEU03421.1"/>
    </source>
</evidence>